<dbReference type="PANTHER" id="PTHR45228">
    <property type="entry name" value="CYCLIC DI-GMP PHOSPHODIESTERASE TM_0186-RELATED"/>
    <property type="match status" value="1"/>
</dbReference>
<comment type="caution">
    <text evidence="8">The sequence shown here is derived from an EMBL/GenBank/DDBJ whole genome shotgun (WGS) entry which is preliminary data.</text>
</comment>
<keyword evidence="4" id="KW-0812">Transmembrane</keyword>
<dbReference type="PROSITE" id="PS51832">
    <property type="entry name" value="HD_GYP"/>
    <property type="match status" value="1"/>
</dbReference>
<keyword evidence="9" id="KW-1185">Reference proteome</keyword>
<protein>
    <submittedName>
        <fullName evidence="8">HD domain-containing protein</fullName>
    </submittedName>
</protein>
<dbReference type="SUPFAM" id="SSF158472">
    <property type="entry name" value="HAMP domain-like"/>
    <property type="match status" value="1"/>
</dbReference>
<dbReference type="InterPro" id="IPR052020">
    <property type="entry name" value="Cyclic_di-GMP/3'3'-cGAMP_PDE"/>
</dbReference>
<gene>
    <name evidence="8" type="ORF">G9U52_33945</name>
</gene>
<keyword evidence="3 4" id="KW-0472">Membrane</keyword>
<dbReference type="InterPro" id="IPR006674">
    <property type="entry name" value="HD_domain"/>
</dbReference>
<feature type="transmembrane region" description="Helical" evidence="4">
    <location>
        <begin position="103"/>
        <end position="122"/>
    </location>
</feature>
<evidence type="ECO:0000259" key="6">
    <source>
        <dbReference type="PROSITE" id="PS51831"/>
    </source>
</evidence>
<dbReference type="SMART" id="SM00304">
    <property type="entry name" value="HAMP"/>
    <property type="match status" value="1"/>
</dbReference>
<feature type="transmembrane region" description="Helical" evidence="4">
    <location>
        <begin position="226"/>
        <end position="247"/>
    </location>
</feature>
<feature type="domain" description="HD" evidence="6">
    <location>
        <begin position="326"/>
        <end position="451"/>
    </location>
</feature>
<dbReference type="CDD" id="cd00077">
    <property type="entry name" value="HDc"/>
    <property type="match status" value="1"/>
</dbReference>
<dbReference type="InterPro" id="IPR003660">
    <property type="entry name" value="HAMP_dom"/>
</dbReference>
<dbReference type="Pfam" id="PF00672">
    <property type="entry name" value="HAMP"/>
    <property type="match status" value="1"/>
</dbReference>
<evidence type="ECO:0000256" key="3">
    <source>
        <dbReference type="ARBA" id="ARBA00023136"/>
    </source>
</evidence>
<dbReference type="Proteomes" id="UP001165962">
    <property type="component" value="Unassembled WGS sequence"/>
</dbReference>
<name>A0ABX0JJ23_9BACL</name>
<comment type="subcellular location">
    <subcellularLocation>
        <location evidence="1">Cell membrane</location>
    </subcellularLocation>
</comment>
<evidence type="ECO:0000259" key="5">
    <source>
        <dbReference type="PROSITE" id="PS50885"/>
    </source>
</evidence>
<dbReference type="InterPro" id="IPR003607">
    <property type="entry name" value="HD/PDEase_dom"/>
</dbReference>
<keyword evidence="2" id="KW-1003">Cell membrane</keyword>
<evidence type="ECO:0000259" key="7">
    <source>
        <dbReference type="PROSITE" id="PS51832"/>
    </source>
</evidence>
<feature type="domain" description="HAMP" evidence="5">
    <location>
        <begin position="250"/>
        <end position="302"/>
    </location>
</feature>
<keyword evidence="4" id="KW-1133">Transmembrane helix</keyword>
<feature type="transmembrane region" description="Helical" evidence="4">
    <location>
        <begin position="134"/>
        <end position="156"/>
    </location>
</feature>
<dbReference type="CDD" id="cd06225">
    <property type="entry name" value="HAMP"/>
    <property type="match status" value="1"/>
</dbReference>
<dbReference type="EMBL" id="JAAOIW010000022">
    <property type="protein sequence ID" value="NHN34753.1"/>
    <property type="molecule type" value="Genomic_DNA"/>
</dbReference>
<reference evidence="8" key="1">
    <citation type="submission" date="2020-03" db="EMBL/GenBank/DDBJ databases">
        <title>Draft sequencing of Paenibacilllus sp. S3N08.</title>
        <authorList>
            <person name="Kim D.-U."/>
        </authorList>
    </citation>
    <scope>NUCLEOTIDE SEQUENCE</scope>
    <source>
        <strain evidence="8">S3N08</strain>
    </source>
</reference>
<dbReference type="RefSeq" id="WP_166156282.1">
    <property type="nucleotide sequence ID" value="NZ_JAAOIW010000022.1"/>
</dbReference>
<evidence type="ECO:0000256" key="1">
    <source>
        <dbReference type="ARBA" id="ARBA00004236"/>
    </source>
</evidence>
<dbReference type="Gene3D" id="6.10.340.10">
    <property type="match status" value="1"/>
</dbReference>
<evidence type="ECO:0000313" key="8">
    <source>
        <dbReference type="EMBL" id="NHN34753.1"/>
    </source>
</evidence>
<feature type="domain" description="HD-GYP" evidence="7">
    <location>
        <begin position="304"/>
        <end position="502"/>
    </location>
</feature>
<feature type="transmembrane region" description="Helical" evidence="4">
    <location>
        <begin position="12"/>
        <end position="33"/>
    </location>
</feature>
<evidence type="ECO:0000256" key="2">
    <source>
        <dbReference type="ARBA" id="ARBA00022475"/>
    </source>
</evidence>
<sequence length="511" mass="57814">MTVYRTFLSKLARNYFLGSFFTTLGVGGVLIYLVTPPDDVERNALFTIFFISLAGMVTLNQLTLYHQLRPIRIYFKHSEANYEMLKAAYVQTHRFAILTAKRILGPSVLGFFLTAACTISIARYGEWLHIPSRYLFYYSVGALLITVIHAMLQFFLASETIRPLLIYLRNDSNHRFGKDISLDGNVLLSLRAKFLCFSLIIGISPILLFSLVARLRYEENASSDSFWQWAGIIIGFGIVLSVVYGWLFSRNIQRPIDQLQYVMNELNKSELEIKASDIYSDEFSRLVSGFNGMVEGLRERDSQNNQLVESYYSTLAAALDARDPYTAGHSERVARYSIRIGQWAGLSPLQLEMLKKTALLHDIGKIGVPDSVLHKEGKLTIEEFNLIKLHPVLGESILRRVQPERAMAPLLPGVRSHHERYDGGGYPDGLEGEGIPLFGRIIAVADAFDAMTSDRPYRKGMSFEEALLILRQGKGSQWDPMLVQLFIDNVETEALECDLSNKTISYGKTKR</sequence>
<feature type="transmembrane region" description="Helical" evidence="4">
    <location>
        <begin position="45"/>
        <end position="65"/>
    </location>
</feature>
<proteinExistence type="predicted"/>
<dbReference type="Pfam" id="PF13487">
    <property type="entry name" value="HD_5"/>
    <property type="match status" value="1"/>
</dbReference>
<feature type="transmembrane region" description="Helical" evidence="4">
    <location>
        <begin position="194"/>
        <end position="214"/>
    </location>
</feature>
<dbReference type="SMART" id="SM00471">
    <property type="entry name" value="HDc"/>
    <property type="match status" value="1"/>
</dbReference>
<dbReference type="InterPro" id="IPR037522">
    <property type="entry name" value="HD_GYP_dom"/>
</dbReference>
<dbReference type="PROSITE" id="PS51831">
    <property type="entry name" value="HD"/>
    <property type="match status" value="1"/>
</dbReference>
<dbReference type="PANTHER" id="PTHR45228:SF4">
    <property type="entry name" value="LIPOPROTEIN"/>
    <property type="match status" value="1"/>
</dbReference>
<dbReference type="SUPFAM" id="SSF109604">
    <property type="entry name" value="HD-domain/PDEase-like"/>
    <property type="match status" value="1"/>
</dbReference>
<dbReference type="PROSITE" id="PS50885">
    <property type="entry name" value="HAMP"/>
    <property type="match status" value="1"/>
</dbReference>
<organism evidence="8 9">
    <name type="scientific">Paenibacillus agricola</name>
    <dbReference type="NCBI Taxonomy" id="2716264"/>
    <lineage>
        <taxon>Bacteria</taxon>
        <taxon>Bacillati</taxon>
        <taxon>Bacillota</taxon>
        <taxon>Bacilli</taxon>
        <taxon>Bacillales</taxon>
        <taxon>Paenibacillaceae</taxon>
        <taxon>Paenibacillus</taxon>
    </lineage>
</organism>
<evidence type="ECO:0000256" key="4">
    <source>
        <dbReference type="SAM" id="Phobius"/>
    </source>
</evidence>
<evidence type="ECO:0000313" key="9">
    <source>
        <dbReference type="Proteomes" id="UP001165962"/>
    </source>
</evidence>
<accession>A0ABX0JJ23</accession>
<dbReference type="Gene3D" id="1.10.3210.10">
    <property type="entry name" value="Hypothetical protein af1432"/>
    <property type="match status" value="1"/>
</dbReference>